<proteinExistence type="predicted"/>
<dbReference type="CDD" id="cd01834">
    <property type="entry name" value="SGNH_hydrolase_like_2"/>
    <property type="match status" value="1"/>
</dbReference>
<dbReference type="InterPro" id="IPR013830">
    <property type="entry name" value="SGNH_hydro"/>
</dbReference>
<accession>A0A4U8QBG0</accession>
<dbReference type="EMBL" id="QGQD01000015">
    <property type="protein sequence ID" value="TLD02410.1"/>
    <property type="molecule type" value="Genomic_DNA"/>
</dbReference>
<protein>
    <submittedName>
        <fullName evidence="2">GDSL-like Lipase/Acylhydrolase</fullName>
    </submittedName>
</protein>
<reference evidence="2 3" key="1">
    <citation type="journal article" date="2019" name="Anaerobe">
        <title>Detection of Robinsoniella peoriensis in multiple bone samples of a trauma patient.</title>
        <authorList>
            <person name="Schrottner P."/>
            <person name="Hartwich K."/>
            <person name="Bunk B."/>
            <person name="Schober I."/>
            <person name="Helbig S."/>
            <person name="Rudolph W.W."/>
            <person name="Gunzer F."/>
        </authorList>
    </citation>
    <scope>NUCLEOTIDE SEQUENCE [LARGE SCALE GENOMIC DNA]</scope>
    <source>
        <strain evidence="2 3">DSM 106044</strain>
    </source>
</reference>
<dbReference type="Pfam" id="PF13472">
    <property type="entry name" value="Lipase_GDSL_2"/>
    <property type="match status" value="1"/>
</dbReference>
<evidence type="ECO:0000259" key="1">
    <source>
        <dbReference type="Pfam" id="PF13472"/>
    </source>
</evidence>
<dbReference type="STRING" id="180332.GCA_000797495_04196"/>
<organism evidence="2 3">
    <name type="scientific">Robinsoniella peoriensis</name>
    <dbReference type="NCBI Taxonomy" id="180332"/>
    <lineage>
        <taxon>Bacteria</taxon>
        <taxon>Bacillati</taxon>
        <taxon>Bacillota</taxon>
        <taxon>Clostridia</taxon>
        <taxon>Lachnospirales</taxon>
        <taxon>Lachnospiraceae</taxon>
        <taxon>Robinsoniella</taxon>
    </lineage>
</organism>
<evidence type="ECO:0000313" key="3">
    <source>
        <dbReference type="Proteomes" id="UP000306509"/>
    </source>
</evidence>
<keyword evidence="3" id="KW-1185">Reference proteome</keyword>
<dbReference type="RefSeq" id="WP_138001769.1">
    <property type="nucleotide sequence ID" value="NZ_QGQD01000015.1"/>
</dbReference>
<dbReference type="InterPro" id="IPR051532">
    <property type="entry name" value="Ester_Hydrolysis_Enzymes"/>
</dbReference>
<dbReference type="PANTHER" id="PTHR30383:SF5">
    <property type="entry name" value="SGNH HYDROLASE-TYPE ESTERASE DOMAIN-CONTAINING PROTEIN"/>
    <property type="match status" value="1"/>
</dbReference>
<dbReference type="InterPro" id="IPR036514">
    <property type="entry name" value="SGNH_hydro_sf"/>
</dbReference>
<feature type="domain" description="SGNH hydrolase-type esterase" evidence="1">
    <location>
        <begin position="12"/>
        <end position="200"/>
    </location>
</feature>
<dbReference type="PANTHER" id="PTHR30383">
    <property type="entry name" value="THIOESTERASE 1/PROTEASE 1/LYSOPHOSPHOLIPASE L1"/>
    <property type="match status" value="1"/>
</dbReference>
<evidence type="ECO:0000313" key="2">
    <source>
        <dbReference type="EMBL" id="TLD02410.1"/>
    </source>
</evidence>
<gene>
    <name evidence="2" type="ORF">DSM106044_00652</name>
</gene>
<dbReference type="AlphaFoldDB" id="A0A4U8QBG0"/>
<sequence length="216" mass="24314">MRLEKGSRLVMIGDSITDCGRNYEAPPAGGGSFGDGYVNLVNACLTGLAPSYGIMVVNKGVNGNTIVDLKKRWQKDVLDLKPDYVSVMIGINDVWRHFDGPLQQLELVDPEEYKRVYDELITDTKPKVKEIFIMSPFMIEPNRQDKMRTMVDAYAEIARETADRHGLLFIDVQKKIDAFLEELSSYIISGDRVHPNVQGHMIVAKAFLDGIGFSWK</sequence>
<dbReference type="GO" id="GO:0004622">
    <property type="term" value="F:phosphatidylcholine lysophospholipase activity"/>
    <property type="evidence" value="ECO:0007669"/>
    <property type="project" value="TreeGrafter"/>
</dbReference>
<name>A0A4U8QBG0_9FIRM</name>
<dbReference type="Proteomes" id="UP000306509">
    <property type="component" value="Unassembled WGS sequence"/>
</dbReference>
<keyword evidence="2" id="KW-0378">Hydrolase</keyword>
<comment type="caution">
    <text evidence="2">The sequence shown here is derived from an EMBL/GenBank/DDBJ whole genome shotgun (WGS) entry which is preliminary data.</text>
</comment>
<dbReference type="SUPFAM" id="SSF52266">
    <property type="entry name" value="SGNH hydrolase"/>
    <property type="match status" value="1"/>
</dbReference>
<dbReference type="Gene3D" id="3.40.50.1110">
    <property type="entry name" value="SGNH hydrolase"/>
    <property type="match status" value="1"/>
</dbReference>